<protein>
    <recommendedName>
        <fullName evidence="3">Histone-lysine N-methyltransferase SETMAR</fullName>
    </recommendedName>
</protein>
<dbReference type="GO" id="GO:0003676">
    <property type="term" value="F:nucleic acid binding"/>
    <property type="evidence" value="ECO:0007669"/>
    <property type="project" value="InterPro"/>
</dbReference>
<dbReference type="PANTHER" id="PTHR46060">
    <property type="entry name" value="MARINER MOS1 TRANSPOSASE-LIKE PROTEIN"/>
    <property type="match status" value="1"/>
</dbReference>
<comment type="caution">
    <text evidence="1">The sequence shown here is derived from an EMBL/GenBank/DDBJ whole genome shotgun (WGS) entry which is preliminary data.</text>
</comment>
<reference evidence="1 2" key="1">
    <citation type="journal article" date="2017" name="Curr. Biol.">
        <title>Genome architecture and evolution of a unichromosomal asexual nematode.</title>
        <authorList>
            <person name="Fradin H."/>
            <person name="Zegar C."/>
            <person name="Gutwein M."/>
            <person name="Lucas J."/>
            <person name="Kovtun M."/>
            <person name="Corcoran D."/>
            <person name="Baugh L.R."/>
            <person name="Kiontke K."/>
            <person name="Gunsalus K."/>
            <person name="Fitch D.H."/>
            <person name="Piano F."/>
        </authorList>
    </citation>
    <scope>NUCLEOTIDE SEQUENCE [LARGE SCALE GENOMIC DNA]</scope>
    <source>
        <strain evidence="1">PF1309</strain>
    </source>
</reference>
<accession>A0A2A2JK65</accession>
<organism evidence="1 2">
    <name type="scientific">Diploscapter pachys</name>
    <dbReference type="NCBI Taxonomy" id="2018661"/>
    <lineage>
        <taxon>Eukaryota</taxon>
        <taxon>Metazoa</taxon>
        <taxon>Ecdysozoa</taxon>
        <taxon>Nematoda</taxon>
        <taxon>Chromadorea</taxon>
        <taxon>Rhabditida</taxon>
        <taxon>Rhabditina</taxon>
        <taxon>Rhabditomorpha</taxon>
        <taxon>Rhabditoidea</taxon>
        <taxon>Rhabditidae</taxon>
        <taxon>Diploscapter</taxon>
    </lineage>
</organism>
<dbReference type="Gene3D" id="3.30.420.10">
    <property type="entry name" value="Ribonuclease H-like superfamily/Ribonuclease H"/>
    <property type="match status" value="1"/>
</dbReference>
<dbReference type="Proteomes" id="UP000218231">
    <property type="component" value="Unassembled WGS sequence"/>
</dbReference>
<sequence length="89" mass="10389">MDGTYYPHPPYSPDLALSDYHLFRHLSHFLRGQNFKDRKDVESALKRFFGSKTAEFYSAGDRNWHFEGQRQGQTRPLLLEVAISLNSLN</sequence>
<evidence type="ECO:0000313" key="1">
    <source>
        <dbReference type="EMBL" id="PAV62075.1"/>
    </source>
</evidence>
<dbReference type="AlphaFoldDB" id="A0A2A2JK65"/>
<gene>
    <name evidence="1" type="ORF">WR25_11530</name>
</gene>
<keyword evidence="2" id="KW-1185">Reference proteome</keyword>
<dbReference type="STRING" id="2018661.A0A2A2JK65"/>
<dbReference type="OrthoDB" id="616263at2759"/>
<evidence type="ECO:0000313" key="2">
    <source>
        <dbReference type="Proteomes" id="UP000218231"/>
    </source>
</evidence>
<dbReference type="InterPro" id="IPR036397">
    <property type="entry name" value="RNaseH_sf"/>
</dbReference>
<proteinExistence type="predicted"/>
<evidence type="ECO:0008006" key="3">
    <source>
        <dbReference type="Google" id="ProtNLM"/>
    </source>
</evidence>
<name>A0A2A2JK65_9BILA</name>
<dbReference type="EMBL" id="LIAE01010387">
    <property type="protein sequence ID" value="PAV62075.1"/>
    <property type="molecule type" value="Genomic_DNA"/>
</dbReference>
<dbReference type="InterPro" id="IPR052709">
    <property type="entry name" value="Transposase-MT_Hybrid"/>
</dbReference>
<dbReference type="PANTHER" id="PTHR46060:SF1">
    <property type="entry name" value="MARINER MOS1 TRANSPOSASE-LIKE PROTEIN"/>
    <property type="match status" value="1"/>
</dbReference>